<dbReference type="AlphaFoldDB" id="A0A1A7WWJ1"/>
<reference evidence="1" key="1">
    <citation type="submission" date="2016-05" db="EMBL/GenBank/DDBJ databases">
        <authorList>
            <person name="Lavstsen T."/>
            <person name="Jespersen J.S."/>
        </authorList>
    </citation>
    <scope>NUCLEOTIDE SEQUENCE</scope>
    <source>
        <tissue evidence="1">Brain</tissue>
    </source>
</reference>
<sequence length="259" mass="28003">QPEALFSRLISDHGTNKITRLYGAGAHGFCSALAEQTGHGGFVGQAELAFVSVMGQLQGDLDESIWTGAALLNQPFSKLIEGNNVTIHIISQSPGYRQRALNGFLAFIRDVPLQPLRTRQVGMLLPMAVTFFGVSQFRIHRKYMLPEVANDRSIGPGVLGVQSHGAVLVDDHIKGLVEPPVIALPMEQGLGVAVQGLDFVVGVVALLGVVESYKESSLLYSVQRQLVLTATEVCFTGLRPRGPFSCSKCCEFLLSWGRL</sequence>
<protein>
    <submittedName>
        <fullName evidence="1">Uncharacterized protein</fullName>
    </submittedName>
</protein>
<evidence type="ECO:0000313" key="1">
    <source>
        <dbReference type="EMBL" id="SBP09924.1"/>
    </source>
</evidence>
<accession>A0A1A7WWJ1</accession>
<feature type="non-terminal residue" evidence="1">
    <location>
        <position position="1"/>
    </location>
</feature>
<dbReference type="EMBL" id="HADW01008524">
    <property type="protein sequence ID" value="SBP09924.1"/>
    <property type="molecule type" value="Transcribed_RNA"/>
</dbReference>
<reference evidence="1" key="2">
    <citation type="submission" date="2016-06" db="EMBL/GenBank/DDBJ databases">
        <title>The genome of a short-lived fish provides insights into sex chromosome evolution and the genetic control of aging.</title>
        <authorList>
            <person name="Reichwald K."/>
            <person name="Felder M."/>
            <person name="Petzold A."/>
            <person name="Koch P."/>
            <person name="Groth M."/>
            <person name="Platzer M."/>
        </authorList>
    </citation>
    <scope>NUCLEOTIDE SEQUENCE</scope>
    <source>
        <tissue evidence="1">Brain</tissue>
    </source>
</reference>
<name>A0A1A7WWJ1_9TELE</name>
<feature type="non-terminal residue" evidence="1">
    <location>
        <position position="259"/>
    </location>
</feature>
<organism evidence="1">
    <name type="scientific">Iconisemion striatum</name>
    <dbReference type="NCBI Taxonomy" id="60296"/>
    <lineage>
        <taxon>Eukaryota</taxon>
        <taxon>Metazoa</taxon>
        <taxon>Chordata</taxon>
        <taxon>Craniata</taxon>
        <taxon>Vertebrata</taxon>
        <taxon>Euteleostomi</taxon>
        <taxon>Actinopterygii</taxon>
        <taxon>Neopterygii</taxon>
        <taxon>Teleostei</taxon>
        <taxon>Neoteleostei</taxon>
        <taxon>Acanthomorphata</taxon>
        <taxon>Ovalentaria</taxon>
        <taxon>Atherinomorphae</taxon>
        <taxon>Cyprinodontiformes</taxon>
        <taxon>Nothobranchiidae</taxon>
        <taxon>Iconisemion</taxon>
    </lineage>
</organism>
<proteinExistence type="predicted"/>
<gene>
    <name evidence="1" type="primary">Nfu_g_1_023736</name>
</gene>